<dbReference type="RefSeq" id="WP_271199141.1">
    <property type="nucleotide sequence ID" value="NZ_BSFL01000001.1"/>
</dbReference>
<keyword evidence="1" id="KW-0472">Membrane</keyword>
<gene>
    <name evidence="2" type="ORF">GCM10008174_03690</name>
</gene>
<keyword evidence="3" id="KW-1185">Reference proteome</keyword>
<accession>A0A9W6N5Q6</accession>
<sequence length="132" mass="13864">MNLPTLSTPTRRQAETFATALGWVSLGLAAVELAAPGALARRLGLSKNHQFLKGFGARELATGAGLFGWRRGRGKRVWIWARVAGDAMDVAALAPALSRDNPKRAAAFAALGVIAAVTVIDVLCAKALDDEL</sequence>
<reference evidence="2" key="1">
    <citation type="journal article" date="2014" name="Int. J. Syst. Evol. Microbiol.">
        <title>Complete genome sequence of Corynebacterium casei LMG S-19264T (=DSM 44701T), isolated from a smear-ripened cheese.</title>
        <authorList>
            <consortium name="US DOE Joint Genome Institute (JGI-PGF)"/>
            <person name="Walter F."/>
            <person name="Albersmeier A."/>
            <person name="Kalinowski J."/>
            <person name="Ruckert C."/>
        </authorList>
    </citation>
    <scope>NUCLEOTIDE SEQUENCE</scope>
    <source>
        <strain evidence="2">VKM B-2748</strain>
    </source>
</reference>
<name>A0A9W6N5Q6_9HYPH</name>
<keyword evidence="1" id="KW-1133">Transmembrane helix</keyword>
<comment type="caution">
    <text evidence="2">The sequence shown here is derived from an EMBL/GenBank/DDBJ whole genome shotgun (WGS) entry which is preliminary data.</text>
</comment>
<evidence type="ECO:0000313" key="3">
    <source>
        <dbReference type="Proteomes" id="UP001143309"/>
    </source>
</evidence>
<reference evidence="2" key="2">
    <citation type="submission" date="2023-01" db="EMBL/GenBank/DDBJ databases">
        <authorList>
            <person name="Sun Q."/>
            <person name="Evtushenko L."/>
        </authorList>
    </citation>
    <scope>NUCLEOTIDE SEQUENCE</scope>
    <source>
        <strain evidence="2">VKM B-2748</strain>
    </source>
</reference>
<protein>
    <recommendedName>
        <fullName evidence="4">Cyclase dehydrase</fullName>
    </recommendedName>
</protein>
<proteinExistence type="predicted"/>
<feature type="transmembrane region" description="Helical" evidence="1">
    <location>
        <begin position="105"/>
        <end position="128"/>
    </location>
</feature>
<feature type="transmembrane region" description="Helical" evidence="1">
    <location>
        <begin position="20"/>
        <end position="40"/>
    </location>
</feature>
<keyword evidence="1" id="KW-0812">Transmembrane</keyword>
<dbReference type="Proteomes" id="UP001143309">
    <property type="component" value="Unassembled WGS sequence"/>
</dbReference>
<organism evidence="2 3">
    <name type="scientific">Methylopila turkensis</name>
    <dbReference type="NCBI Taxonomy" id="1437816"/>
    <lineage>
        <taxon>Bacteria</taxon>
        <taxon>Pseudomonadati</taxon>
        <taxon>Pseudomonadota</taxon>
        <taxon>Alphaproteobacteria</taxon>
        <taxon>Hyphomicrobiales</taxon>
        <taxon>Methylopilaceae</taxon>
        <taxon>Methylopila</taxon>
    </lineage>
</organism>
<evidence type="ECO:0000256" key="1">
    <source>
        <dbReference type="SAM" id="Phobius"/>
    </source>
</evidence>
<evidence type="ECO:0008006" key="4">
    <source>
        <dbReference type="Google" id="ProtNLM"/>
    </source>
</evidence>
<dbReference type="EMBL" id="BSFL01000001">
    <property type="protein sequence ID" value="GLK78628.1"/>
    <property type="molecule type" value="Genomic_DNA"/>
</dbReference>
<dbReference type="AlphaFoldDB" id="A0A9W6N5Q6"/>
<evidence type="ECO:0000313" key="2">
    <source>
        <dbReference type="EMBL" id="GLK78628.1"/>
    </source>
</evidence>